<reference evidence="4 5" key="1">
    <citation type="submission" date="2018-03" db="EMBL/GenBank/DDBJ databases">
        <authorList>
            <person name="Keele B.F."/>
        </authorList>
    </citation>
    <scope>NUCLEOTIDE SEQUENCE [LARGE SCALE GENOMIC DNA]</scope>
    <source>
        <strain evidence="4 5">D20</strain>
    </source>
</reference>
<keyword evidence="5" id="KW-1185">Reference proteome</keyword>
<dbReference type="RefSeq" id="WP_107493811.1">
    <property type="nucleotide sequence ID" value="NZ_PZKC01000008.1"/>
</dbReference>
<dbReference type="OrthoDB" id="5512223at2"/>
<keyword evidence="2" id="KW-0963">Cytoplasm</keyword>
<dbReference type="Pfam" id="PF00582">
    <property type="entry name" value="Usp"/>
    <property type="match status" value="1"/>
</dbReference>
<dbReference type="EMBL" id="PZKC01000008">
    <property type="protein sequence ID" value="PTD96151.1"/>
    <property type="molecule type" value="Genomic_DNA"/>
</dbReference>
<feature type="domain" description="UspA" evidence="3">
    <location>
        <begin position="4"/>
        <end position="144"/>
    </location>
</feature>
<dbReference type="GO" id="GO:0005737">
    <property type="term" value="C:cytoplasm"/>
    <property type="evidence" value="ECO:0007669"/>
    <property type="project" value="UniProtKB-SubCell"/>
</dbReference>
<dbReference type="PANTHER" id="PTHR46268">
    <property type="entry name" value="STRESS RESPONSE PROTEIN NHAX"/>
    <property type="match status" value="1"/>
</dbReference>
<evidence type="ECO:0000313" key="5">
    <source>
        <dbReference type="Proteomes" id="UP000241193"/>
    </source>
</evidence>
<evidence type="ECO:0000313" key="4">
    <source>
        <dbReference type="EMBL" id="PTD96151.1"/>
    </source>
</evidence>
<evidence type="ECO:0000256" key="1">
    <source>
        <dbReference type="ARBA" id="ARBA00008791"/>
    </source>
</evidence>
<dbReference type="SUPFAM" id="SSF52402">
    <property type="entry name" value="Adenine nucleotide alpha hydrolases-like"/>
    <property type="match status" value="1"/>
</dbReference>
<comment type="similarity">
    <text evidence="1 2">Belongs to the universal stress protein A family.</text>
</comment>
<evidence type="ECO:0000256" key="2">
    <source>
        <dbReference type="PIRNR" id="PIRNR006276"/>
    </source>
</evidence>
<comment type="subcellular location">
    <subcellularLocation>
        <location evidence="2">Cytoplasm</location>
    </subcellularLocation>
</comment>
<evidence type="ECO:0000259" key="3">
    <source>
        <dbReference type="Pfam" id="PF00582"/>
    </source>
</evidence>
<dbReference type="InterPro" id="IPR014729">
    <property type="entry name" value="Rossmann-like_a/b/a_fold"/>
</dbReference>
<dbReference type="PANTHER" id="PTHR46268:SF6">
    <property type="entry name" value="UNIVERSAL STRESS PROTEIN UP12"/>
    <property type="match status" value="1"/>
</dbReference>
<comment type="caution">
    <text evidence="4">The sequence shown here is derived from an EMBL/GenBank/DDBJ whole genome shotgun (WGS) entry which is preliminary data.</text>
</comment>
<dbReference type="PIRSF" id="PIRSF006276">
    <property type="entry name" value="UspA"/>
    <property type="match status" value="1"/>
</dbReference>
<protein>
    <recommendedName>
        <fullName evidence="2">Universal stress protein</fullName>
    </recommendedName>
</protein>
<gene>
    <name evidence="4" type="ORF">C8261_11285</name>
</gene>
<dbReference type="PRINTS" id="PR01438">
    <property type="entry name" value="UNVRSLSTRESS"/>
</dbReference>
<sequence>MAEIKTILFATDFSEGSVRACDLARTLTALAGARLHVLHIITELVDKQRRRLPVDVVDTLVREVERHAVEDMHRFCDANFTGLQTTTDIVIGVAHEEVINQARKVNADLIIMGTHGRTGLEKMLVGSTAEKVVRSSPIPVLTVRE</sequence>
<dbReference type="InterPro" id="IPR006015">
    <property type="entry name" value="Universal_stress_UspA"/>
</dbReference>
<dbReference type="AlphaFoldDB" id="A0A2T4IEF1"/>
<accession>A0A2T4IEF1</accession>
<dbReference type="CDD" id="cd00293">
    <property type="entry name" value="USP-like"/>
    <property type="match status" value="1"/>
</dbReference>
<dbReference type="InterPro" id="IPR006016">
    <property type="entry name" value="UspA"/>
</dbReference>
<dbReference type="Gene3D" id="3.40.50.620">
    <property type="entry name" value="HUPs"/>
    <property type="match status" value="1"/>
</dbReference>
<dbReference type="Proteomes" id="UP000241193">
    <property type="component" value="Unassembled WGS sequence"/>
</dbReference>
<name>A0A2T4IEF1_9RHOO</name>
<proteinExistence type="inferred from homology"/>
<organism evidence="4 5">
    <name type="scientific">Pseudothauera lacus</name>
    <dbReference type="NCBI Taxonomy" id="2136175"/>
    <lineage>
        <taxon>Bacteria</taxon>
        <taxon>Pseudomonadati</taxon>
        <taxon>Pseudomonadota</taxon>
        <taxon>Betaproteobacteria</taxon>
        <taxon>Rhodocyclales</taxon>
        <taxon>Zoogloeaceae</taxon>
        <taxon>Pseudothauera</taxon>
    </lineage>
</organism>
<reference evidence="4 5" key="2">
    <citation type="submission" date="2018-04" db="EMBL/GenBank/DDBJ databases">
        <title>Thauera lacus sp. nov., isolated from an saline lake in Inner Mongolia, China.</title>
        <authorList>
            <person name="Liang Q.-Y."/>
        </authorList>
    </citation>
    <scope>NUCLEOTIDE SEQUENCE [LARGE SCALE GENOMIC DNA]</scope>
    <source>
        <strain evidence="4 5">D20</strain>
    </source>
</reference>